<dbReference type="RefSeq" id="XP_002185522.1">
    <property type="nucleotide sequence ID" value="XM_002185486.1"/>
</dbReference>
<proteinExistence type="predicted"/>
<protein>
    <recommendedName>
        <fullName evidence="9">EF-hand domain-containing protein</fullName>
    </recommendedName>
</protein>
<dbReference type="GO" id="GO:0005509">
    <property type="term" value="F:calcium ion binding"/>
    <property type="evidence" value="ECO:0007669"/>
    <property type="project" value="InterPro"/>
</dbReference>
<dbReference type="SMART" id="SM00054">
    <property type="entry name" value="EFh"/>
    <property type="match status" value="2"/>
</dbReference>
<dbReference type="KEGG" id="pti:PHATRDRAFT_31322"/>
<dbReference type="InterPro" id="IPR011992">
    <property type="entry name" value="EF-hand-dom_pair"/>
</dbReference>
<evidence type="ECO:0000256" key="4">
    <source>
        <dbReference type="ARBA" id="ARBA00022837"/>
    </source>
</evidence>
<feature type="transmembrane region" description="Helical" evidence="8">
    <location>
        <begin position="153"/>
        <end position="175"/>
    </location>
</feature>
<sequence length="557" mass="60046">MIGPAIDPADVGLTGLFWLFLSYGYVLYSSSNLISEGSELLLLIPSMAGLVGGVVLPLLGAVPDGAIILFSGLGSLEDAQETLSVGVGALAGSTIMLLTVPFALSVYGGRVDLDANGVPDYLVKPKLSTKTSWKAEFTKTGVTLSDAVHHGGVLMALTTVPYFLIQVPASIYATPENSEDVVAAQEHWWAAAGFILCLLGLTVYMRLQLHISQQGQDKGKRMAVMKKLLKQGQVSLSGAIAAQVNAKESALQAQAASEYQSIHDVKDGYPSPAIAAFLKEILADAFYSYDSDTNGQLDKTEVFVFFRDFHESISEEEMDKLFAKFDTDGSGTISLDEFIGLAYTLIKAQDQQTAPRHLDASSRGTRAALVQAAFGEDEDEEEETVPEEFTSLTPDQQQRAIKWKAFRMLALGTGLVVLFSDPMVDVMQEIAVRSGISPFYVSFVLAPLASNASEVIASQYYASKKTRKTITVSLTALEGAACMNNTFCLCIFMGLVFVRGLAWHYTAETVAIVIVEFIIAFIVIRETTMTTGMAMFILALFPLSIVLVAALEAFGLD</sequence>
<keyword evidence="3 8" id="KW-0812">Transmembrane</keyword>
<evidence type="ECO:0000259" key="9">
    <source>
        <dbReference type="PROSITE" id="PS50222"/>
    </source>
</evidence>
<dbReference type="GeneID" id="7199351"/>
<dbReference type="InterPro" id="IPR004713">
    <property type="entry name" value="CaH_exchang"/>
</dbReference>
<keyword evidence="11" id="KW-1185">Reference proteome</keyword>
<feature type="transmembrane region" description="Helical" evidence="8">
    <location>
        <begin position="82"/>
        <end position="104"/>
    </location>
</feature>
<dbReference type="PaxDb" id="2850-Phatr31322"/>
<feature type="transmembrane region" description="Helical" evidence="8">
    <location>
        <begin position="40"/>
        <end position="62"/>
    </location>
</feature>
<feature type="domain" description="EF-hand" evidence="9">
    <location>
        <begin position="313"/>
        <end position="348"/>
    </location>
</feature>
<organism evidence="10 11">
    <name type="scientific">Phaeodactylum tricornutum (strain CCAP 1055/1)</name>
    <dbReference type="NCBI Taxonomy" id="556484"/>
    <lineage>
        <taxon>Eukaryota</taxon>
        <taxon>Sar</taxon>
        <taxon>Stramenopiles</taxon>
        <taxon>Ochrophyta</taxon>
        <taxon>Bacillariophyta</taxon>
        <taxon>Bacillariophyceae</taxon>
        <taxon>Bacillariophycidae</taxon>
        <taxon>Naviculales</taxon>
        <taxon>Phaeodactylaceae</taxon>
        <taxon>Phaeodactylum</taxon>
    </lineage>
</organism>
<name>B7GEH1_PHATC</name>
<gene>
    <name evidence="10" type="ORF">PHATRDRAFT_31322</name>
</gene>
<evidence type="ECO:0000256" key="5">
    <source>
        <dbReference type="ARBA" id="ARBA00022989"/>
    </source>
</evidence>
<dbReference type="PROSITE" id="PS50222">
    <property type="entry name" value="EF_HAND_2"/>
    <property type="match status" value="2"/>
</dbReference>
<keyword evidence="2" id="KW-0813">Transport</keyword>
<feature type="transmembrane region" description="Helical" evidence="8">
    <location>
        <begin position="187"/>
        <end position="207"/>
    </location>
</feature>
<evidence type="ECO:0000256" key="7">
    <source>
        <dbReference type="ARBA" id="ARBA00023136"/>
    </source>
</evidence>
<dbReference type="GO" id="GO:0015369">
    <property type="term" value="F:calcium:proton antiporter activity"/>
    <property type="evidence" value="ECO:0007669"/>
    <property type="project" value="TreeGrafter"/>
</dbReference>
<dbReference type="Pfam" id="PF01699">
    <property type="entry name" value="Na_Ca_ex"/>
    <property type="match status" value="1"/>
</dbReference>
<keyword evidence="4" id="KW-0106">Calcium</keyword>
<keyword evidence="7 8" id="KW-0472">Membrane</keyword>
<dbReference type="InterPro" id="IPR018247">
    <property type="entry name" value="EF_Hand_1_Ca_BS"/>
</dbReference>
<keyword evidence="5 8" id="KW-1133">Transmembrane helix</keyword>
<dbReference type="GO" id="GO:0012505">
    <property type="term" value="C:endomembrane system"/>
    <property type="evidence" value="ECO:0007669"/>
    <property type="project" value="UniProtKB-SubCell"/>
</dbReference>
<dbReference type="OMA" id="HTMKFLS"/>
<dbReference type="HOGENOM" id="CLU_023891_1_1_1"/>
<dbReference type="PROSITE" id="PS00018">
    <property type="entry name" value="EF_HAND_1"/>
    <property type="match status" value="2"/>
</dbReference>
<evidence type="ECO:0000313" key="11">
    <source>
        <dbReference type="Proteomes" id="UP000000759"/>
    </source>
</evidence>
<dbReference type="InParanoid" id="B7GEH1"/>
<feature type="domain" description="EF-hand" evidence="9">
    <location>
        <begin position="277"/>
        <end position="312"/>
    </location>
</feature>
<comment type="subcellular location">
    <subcellularLocation>
        <location evidence="1">Endomembrane system</location>
        <topology evidence="1">Multi-pass membrane protein</topology>
    </subcellularLocation>
</comment>
<dbReference type="PANTHER" id="PTHR31503">
    <property type="entry name" value="VACUOLAR CALCIUM ION TRANSPORTER"/>
    <property type="match status" value="1"/>
</dbReference>
<dbReference type="PANTHER" id="PTHR31503:SF36">
    <property type="entry name" value="SODIUM_CALCIUM EXCHANGER MEMBRANE REGION DOMAIN-CONTAINING PROTEIN"/>
    <property type="match status" value="1"/>
</dbReference>
<reference evidence="10 11" key="1">
    <citation type="journal article" date="2008" name="Nature">
        <title>The Phaeodactylum genome reveals the evolutionary history of diatom genomes.</title>
        <authorList>
            <person name="Bowler C."/>
            <person name="Allen A.E."/>
            <person name="Badger J.H."/>
            <person name="Grimwood J."/>
            <person name="Jabbari K."/>
            <person name="Kuo A."/>
            <person name="Maheswari U."/>
            <person name="Martens C."/>
            <person name="Maumus F."/>
            <person name="Otillar R.P."/>
            <person name="Rayko E."/>
            <person name="Salamov A."/>
            <person name="Vandepoele K."/>
            <person name="Beszteri B."/>
            <person name="Gruber A."/>
            <person name="Heijde M."/>
            <person name="Katinka M."/>
            <person name="Mock T."/>
            <person name="Valentin K."/>
            <person name="Verret F."/>
            <person name="Berges J.A."/>
            <person name="Brownlee C."/>
            <person name="Cadoret J.P."/>
            <person name="Chiovitti A."/>
            <person name="Choi C.J."/>
            <person name="Coesel S."/>
            <person name="De Martino A."/>
            <person name="Detter J.C."/>
            <person name="Durkin C."/>
            <person name="Falciatore A."/>
            <person name="Fournet J."/>
            <person name="Haruta M."/>
            <person name="Huysman M.J."/>
            <person name="Jenkins B.D."/>
            <person name="Jiroutova K."/>
            <person name="Jorgensen R.E."/>
            <person name="Joubert Y."/>
            <person name="Kaplan A."/>
            <person name="Kroger N."/>
            <person name="Kroth P.G."/>
            <person name="La Roche J."/>
            <person name="Lindquist E."/>
            <person name="Lommer M."/>
            <person name="Martin-Jezequel V."/>
            <person name="Lopez P.J."/>
            <person name="Lucas S."/>
            <person name="Mangogna M."/>
            <person name="McGinnis K."/>
            <person name="Medlin L.K."/>
            <person name="Montsant A."/>
            <person name="Oudot-Le Secq M.P."/>
            <person name="Napoli C."/>
            <person name="Obornik M."/>
            <person name="Parker M.S."/>
            <person name="Petit J.L."/>
            <person name="Porcel B.M."/>
            <person name="Poulsen N."/>
            <person name="Robison M."/>
            <person name="Rychlewski L."/>
            <person name="Rynearson T.A."/>
            <person name="Schmutz J."/>
            <person name="Shapiro H."/>
            <person name="Siaut M."/>
            <person name="Stanley M."/>
            <person name="Sussman M.R."/>
            <person name="Taylor A.R."/>
            <person name="Vardi A."/>
            <person name="von Dassow P."/>
            <person name="Vyverman W."/>
            <person name="Willis A."/>
            <person name="Wyrwicz L.S."/>
            <person name="Rokhsar D.S."/>
            <person name="Weissenbach J."/>
            <person name="Armbrust E.V."/>
            <person name="Green B.R."/>
            <person name="Van de Peer Y."/>
            <person name="Grigoriev I.V."/>
        </authorList>
    </citation>
    <scope>NUCLEOTIDE SEQUENCE [LARGE SCALE GENOMIC DNA]</scope>
    <source>
        <strain evidence="10 11">CCAP 1055/1</strain>
    </source>
</reference>
<feature type="transmembrane region" description="Helical" evidence="8">
    <location>
        <begin position="536"/>
        <end position="556"/>
    </location>
</feature>
<evidence type="ECO:0000313" key="10">
    <source>
        <dbReference type="EMBL" id="EEC43009.1"/>
    </source>
</evidence>
<evidence type="ECO:0000256" key="1">
    <source>
        <dbReference type="ARBA" id="ARBA00004127"/>
    </source>
</evidence>
<reference evidence="11" key="2">
    <citation type="submission" date="2008-08" db="EMBL/GenBank/DDBJ databases">
        <authorList>
            <consortium name="Diatom Consortium"/>
            <person name="Grigoriev I."/>
            <person name="Grimwood J."/>
            <person name="Kuo A."/>
            <person name="Otillar R.P."/>
            <person name="Salamov A."/>
            <person name="Detter J.C."/>
            <person name="Lindquist E."/>
            <person name="Shapiro H."/>
            <person name="Lucas S."/>
            <person name="Glavina del Rio T."/>
            <person name="Pitluck S."/>
            <person name="Rokhsar D."/>
            <person name="Bowler C."/>
        </authorList>
    </citation>
    <scope>GENOME REANNOTATION</scope>
    <source>
        <strain evidence="11">CCAP 1055/1</strain>
    </source>
</reference>
<evidence type="ECO:0000256" key="3">
    <source>
        <dbReference type="ARBA" id="ARBA00022692"/>
    </source>
</evidence>
<dbReference type="AlphaFoldDB" id="B7GEH1"/>
<dbReference type="Proteomes" id="UP000000759">
    <property type="component" value="Chromosome 31"/>
</dbReference>
<feature type="transmembrane region" description="Helical" evidence="8">
    <location>
        <begin position="470"/>
        <end position="497"/>
    </location>
</feature>
<feature type="transmembrane region" description="Helical" evidence="8">
    <location>
        <begin position="503"/>
        <end position="524"/>
    </location>
</feature>
<dbReference type="GO" id="GO:0016020">
    <property type="term" value="C:membrane"/>
    <property type="evidence" value="ECO:0007669"/>
    <property type="project" value="InterPro"/>
</dbReference>
<feature type="transmembrane region" description="Helical" evidence="8">
    <location>
        <begin position="405"/>
        <end position="424"/>
    </location>
</feature>
<evidence type="ECO:0000256" key="8">
    <source>
        <dbReference type="SAM" id="Phobius"/>
    </source>
</evidence>
<evidence type="ECO:0000256" key="6">
    <source>
        <dbReference type="ARBA" id="ARBA00023065"/>
    </source>
</evidence>
<dbReference type="SUPFAM" id="SSF47473">
    <property type="entry name" value="EF-hand"/>
    <property type="match status" value="1"/>
</dbReference>
<keyword evidence="6" id="KW-0406">Ion transport</keyword>
<feature type="transmembrane region" description="Helical" evidence="8">
    <location>
        <begin position="12"/>
        <end position="28"/>
    </location>
</feature>
<dbReference type="InterPro" id="IPR004837">
    <property type="entry name" value="NaCa_Exmemb"/>
</dbReference>
<dbReference type="Pfam" id="PF13499">
    <property type="entry name" value="EF-hand_7"/>
    <property type="match status" value="1"/>
</dbReference>
<dbReference type="GO" id="GO:0006874">
    <property type="term" value="P:intracellular calcium ion homeostasis"/>
    <property type="evidence" value="ECO:0007669"/>
    <property type="project" value="TreeGrafter"/>
</dbReference>
<dbReference type="CDD" id="cd00051">
    <property type="entry name" value="EFh"/>
    <property type="match status" value="1"/>
</dbReference>
<dbReference type="Gene3D" id="1.10.238.10">
    <property type="entry name" value="EF-hand"/>
    <property type="match status" value="1"/>
</dbReference>
<accession>B7GEH1</accession>
<evidence type="ECO:0000256" key="2">
    <source>
        <dbReference type="ARBA" id="ARBA00022448"/>
    </source>
</evidence>
<dbReference type="InterPro" id="IPR002048">
    <property type="entry name" value="EF_hand_dom"/>
</dbReference>
<dbReference type="OrthoDB" id="26525at2759"/>
<dbReference type="eggNOG" id="ENOG502QV8Y">
    <property type="taxonomic scope" value="Eukaryota"/>
</dbReference>
<dbReference type="EMBL" id="CM000633">
    <property type="protein sequence ID" value="EEC43009.1"/>
    <property type="molecule type" value="Genomic_DNA"/>
</dbReference>